<dbReference type="Gene3D" id="1.10.10.60">
    <property type="entry name" value="Homeodomain-like"/>
    <property type="match status" value="2"/>
</dbReference>
<dbReference type="PROSITE" id="PS51294">
    <property type="entry name" value="HTH_MYB"/>
    <property type="match status" value="2"/>
</dbReference>
<dbReference type="SMART" id="SM00717">
    <property type="entry name" value="SANT"/>
    <property type="match status" value="2"/>
</dbReference>
<dbReference type="PANTHER" id="PTHR46621">
    <property type="entry name" value="SNRNA-ACTIVATING PROTEIN COMPLEX SUBUNIT 4"/>
    <property type="match status" value="1"/>
</dbReference>
<evidence type="ECO:0000313" key="7">
    <source>
        <dbReference type="EMBL" id="KAK8846009.1"/>
    </source>
</evidence>
<feature type="domain" description="Myb-like" evidence="5">
    <location>
        <begin position="66"/>
        <end position="112"/>
    </location>
</feature>
<protein>
    <recommendedName>
        <fullName evidence="9">Myb-like DNA-binding domain containing protein</fullName>
    </recommendedName>
</protein>
<dbReference type="InterPro" id="IPR001005">
    <property type="entry name" value="SANT/Myb"/>
</dbReference>
<dbReference type="Pfam" id="PF00249">
    <property type="entry name" value="Myb_DNA-binding"/>
    <property type="match status" value="2"/>
</dbReference>
<evidence type="ECO:0000259" key="6">
    <source>
        <dbReference type="PROSITE" id="PS51294"/>
    </source>
</evidence>
<evidence type="ECO:0008006" key="9">
    <source>
        <dbReference type="Google" id="ProtNLM"/>
    </source>
</evidence>
<dbReference type="PANTHER" id="PTHR46621:SF1">
    <property type="entry name" value="SNRNA-ACTIVATING PROTEIN COMPLEX SUBUNIT 4"/>
    <property type="match status" value="1"/>
</dbReference>
<dbReference type="CDD" id="cd00167">
    <property type="entry name" value="SANT"/>
    <property type="match status" value="2"/>
</dbReference>
<dbReference type="InterPro" id="IPR009057">
    <property type="entry name" value="Homeodomain-like_sf"/>
</dbReference>
<name>A0ABR2HG68_9EUKA</name>
<dbReference type="EMBL" id="JAPFFF010000030">
    <property type="protein sequence ID" value="KAK8846009.1"/>
    <property type="molecule type" value="Genomic_DNA"/>
</dbReference>
<reference evidence="7 8" key="1">
    <citation type="submission" date="2024-04" db="EMBL/GenBank/DDBJ databases">
        <title>Tritrichomonas musculus Genome.</title>
        <authorList>
            <person name="Alves-Ferreira E."/>
            <person name="Grigg M."/>
            <person name="Lorenzi H."/>
            <person name="Galac M."/>
        </authorList>
    </citation>
    <scope>NUCLEOTIDE SEQUENCE [LARGE SCALE GENOMIC DNA]</scope>
    <source>
        <strain evidence="7 8">EAF2021</strain>
    </source>
</reference>
<comment type="caution">
    <text evidence="7">The sequence shown here is derived from an EMBL/GenBank/DDBJ whole genome shotgun (WGS) entry which is preliminary data.</text>
</comment>
<accession>A0ABR2HG68</accession>
<feature type="domain" description="HTH myb-type" evidence="6">
    <location>
        <begin position="14"/>
        <end position="65"/>
    </location>
</feature>
<evidence type="ECO:0000256" key="3">
    <source>
        <dbReference type="ARBA" id="ARBA00023163"/>
    </source>
</evidence>
<dbReference type="PROSITE" id="PS50090">
    <property type="entry name" value="MYB_LIKE"/>
    <property type="match status" value="2"/>
</dbReference>
<keyword evidence="1" id="KW-0805">Transcription regulation</keyword>
<proteinExistence type="predicted"/>
<sequence length="195" mass="23476">MQGLSCINLEMTPTPKKTKNKFTELEDEIIKQFVQDNGAHTWGRILPLLPGRTSRQVRERYVNYLSPDIKRNQWTREEDELIIKLVSKFGKRWAYISRSFNQRTDVSIKNRYLLLKRKEQKRMKNKFVKESTKEEEVLHIEQQYEREPFENQLIDNIPINDVIEEHDFQIDMFDSDSIFAINDGFFNDNDFQFFT</sequence>
<evidence type="ECO:0000313" key="8">
    <source>
        <dbReference type="Proteomes" id="UP001470230"/>
    </source>
</evidence>
<dbReference type="Proteomes" id="UP001470230">
    <property type="component" value="Unassembled WGS sequence"/>
</dbReference>
<dbReference type="InterPro" id="IPR017930">
    <property type="entry name" value="Myb_dom"/>
</dbReference>
<evidence type="ECO:0000256" key="1">
    <source>
        <dbReference type="ARBA" id="ARBA00023015"/>
    </source>
</evidence>
<keyword evidence="2" id="KW-0238">DNA-binding</keyword>
<dbReference type="InterPro" id="IPR051575">
    <property type="entry name" value="Myb-like_DNA-bd"/>
</dbReference>
<evidence type="ECO:0000259" key="5">
    <source>
        <dbReference type="PROSITE" id="PS50090"/>
    </source>
</evidence>
<keyword evidence="8" id="KW-1185">Reference proteome</keyword>
<dbReference type="SUPFAM" id="SSF46689">
    <property type="entry name" value="Homeodomain-like"/>
    <property type="match status" value="1"/>
</dbReference>
<organism evidence="7 8">
    <name type="scientific">Tritrichomonas musculus</name>
    <dbReference type="NCBI Taxonomy" id="1915356"/>
    <lineage>
        <taxon>Eukaryota</taxon>
        <taxon>Metamonada</taxon>
        <taxon>Parabasalia</taxon>
        <taxon>Tritrichomonadida</taxon>
        <taxon>Tritrichomonadidae</taxon>
        <taxon>Tritrichomonas</taxon>
    </lineage>
</organism>
<keyword evidence="4" id="KW-0539">Nucleus</keyword>
<keyword evidence="3" id="KW-0804">Transcription</keyword>
<feature type="domain" description="HTH myb-type" evidence="6">
    <location>
        <begin position="66"/>
        <end position="120"/>
    </location>
</feature>
<feature type="domain" description="Myb-like" evidence="5">
    <location>
        <begin position="14"/>
        <end position="65"/>
    </location>
</feature>
<evidence type="ECO:0000256" key="4">
    <source>
        <dbReference type="ARBA" id="ARBA00023242"/>
    </source>
</evidence>
<evidence type="ECO:0000256" key="2">
    <source>
        <dbReference type="ARBA" id="ARBA00023125"/>
    </source>
</evidence>
<gene>
    <name evidence="7" type="ORF">M9Y10_020955</name>
</gene>